<evidence type="ECO:0000313" key="2">
    <source>
        <dbReference type="EMBL" id="KAK4035194.1"/>
    </source>
</evidence>
<keyword evidence="3" id="KW-1185">Reference proteome</keyword>
<accession>A0AAN6PBU0</accession>
<dbReference type="Proteomes" id="UP001303115">
    <property type="component" value="Unassembled WGS sequence"/>
</dbReference>
<keyword evidence="1" id="KW-0732">Signal</keyword>
<comment type="caution">
    <text evidence="2">The sequence shown here is derived from an EMBL/GenBank/DDBJ whole genome shotgun (WGS) entry which is preliminary data.</text>
</comment>
<name>A0AAN6PBU0_9PEZI</name>
<protein>
    <submittedName>
        <fullName evidence="2">Uncharacterized protein</fullName>
    </submittedName>
</protein>
<proteinExistence type="predicted"/>
<dbReference type="AlphaFoldDB" id="A0AAN6PBU0"/>
<gene>
    <name evidence="2" type="ORF">C8A01DRAFT_18111</name>
</gene>
<reference evidence="3" key="1">
    <citation type="journal article" date="2023" name="Mol. Phylogenet. Evol.">
        <title>Genome-scale phylogeny and comparative genomics of the fungal order Sordariales.</title>
        <authorList>
            <person name="Hensen N."/>
            <person name="Bonometti L."/>
            <person name="Westerberg I."/>
            <person name="Brannstrom I.O."/>
            <person name="Guillou S."/>
            <person name="Cros-Aarteil S."/>
            <person name="Calhoun S."/>
            <person name="Haridas S."/>
            <person name="Kuo A."/>
            <person name="Mondo S."/>
            <person name="Pangilinan J."/>
            <person name="Riley R."/>
            <person name="LaButti K."/>
            <person name="Andreopoulos B."/>
            <person name="Lipzen A."/>
            <person name="Chen C."/>
            <person name="Yan M."/>
            <person name="Daum C."/>
            <person name="Ng V."/>
            <person name="Clum A."/>
            <person name="Steindorff A."/>
            <person name="Ohm R.A."/>
            <person name="Martin F."/>
            <person name="Silar P."/>
            <person name="Natvig D.O."/>
            <person name="Lalanne C."/>
            <person name="Gautier V."/>
            <person name="Ament-Velasquez S.L."/>
            <person name="Kruys A."/>
            <person name="Hutchinson M.I."/>
            <person name="Powell A.J."/>
            <person name="Barry K."/>
            <person name="Miller A.N."/>
            <person name="Grigoriev I.V."/>
            <person name="Debuchy R."/>
            <person name="Gladieux P."/>
            <person name="Hiltunen Thoren M."/>
            <person name="Johannesson H."/>
        </authorList>
    </citation>
    <scope>NUCLEOTIDE SEQUENCE [LARGE SCALE GENOMIC DNA]</scope>
    <source>
        <strain evidence="3">CBS 284.82</strain>
    </source>
</reference>
<feature type="chain" id="PRO_5042852741" evidence="1">
    <location>
        <begin position="20"/>
        <end position="342"/>
    </location>
</feature>
<evidence type="ECO:0000313" key="3">
    <source>
        <dbReference type="Proteomes" id="UP001303115"/>
    </source>
</evidence>
<sequence length="342" mass="37440">MKFQLITAAAAIFVATAAALPTPQTDNHGLEIDTDDWVDDGSVEAIEARDLETLDARAPFDIPGLEPDTDDWVEDVSTETIEARDTDFLEARELFDLEDQDESAETIAARDTENLEARAFFDSEADTADQVEDDAETVEARDLETDTDEALEDISTETIEARDIDAVEARAAPINDAADNFNFTSDFDFALDRLLAEIDEIPEETLAKGDQALHQWLVEHGHRKGSEKLKRDTDAGPFDAESSEEAVNLSIIERGELMARASIWKITKCVASIVQLLATTAVPATKLLRIKKYIKALGGTKQAVKLLLGATSRAEKLRVGGEILVNLSAELLGISTVKNNCF</sequence>
<organism evidence="2 3">
    <name type="scientific">Parachaetomium inaequale</name>
    <dbReference type="NCBI Taxonomy" id="2588326"/>
    <lineage>
        <taxon>Eukaryota</taxon>
        <taxon>Fungi</taxon>
        <taxon>Dikarya</taxon>
        <taxon>Ascomycota</taxon>
        <taxon>Pezizomycotina</taxon>
        <taxon>Sordariomycetes</taxon>
        <taxon>Sordariomycetidae</taxon>
        <taxon>Sordariales</taxon>
        <taxon>Chaetomiaceae</taxon>
        <taxon>Parachaetomium</taxon>
    </lineage>
</organism>
<feature type="signal peptide" evidence="1">
    <location>
        <begin position="1"/>
        <end position="19"/>
    </location>
</feature>
<evidence type="ECO:0000256" key="1">
    <source>
        <dbReference type="SAM" id="SignalP"/>
    </source>
</evidence>
<dbReference type="EMBL" id="MU854452">
    <property type="protein sequence ID" value="KAK4035194.1"/>
    <property type="molecule type" value="Genomic_DNA"/>
</dbReference>